<keyword evidence="1" id="KW-0472">Membrane</keyword>
<name>A0A8S5UUA3_9CAUD</name>
<protein>
    <submittedName>
        <fullName evidence="2">Uncharacterized protein</fullName>
    </submittedName>
</protein>
<proteinExistence type="predicted"/>
<sequence length="58" mass="6710">MIFMSIHRWLRHLRKDIELMYINPFLAGVFATLFAEGVVLIVAAFIAGCRKDDRDGRD</sequence>
<accession>A0A8S5UUA3</accession>
<dbReference type="EMBL" id="BK016141">
    <property type="protein sequence ID" value="DAF98072.1"/>
    <property type="molecule type" value="Genomic_DNA"/>
</dbReference>
<keyword evidence="1" id="KW-1133">Transmembrane helix</keyword>
<reference evidence="2" key="1">
    <citation type="journal article" date="2021" name="Proc. Natl. Acad. Sci. U.S.A.">
        <title>A Catalog of Tens of Thousands of Viruses from Human Metagenomes Reveals Hidden Associations with Chronic Diseases.</title>
        <authorList>
            <person name="Tisza M.J."/>
            <person name="Buck C.B."/>
        </authorList>
    </citation>
    <scope>NUCLEOTIDE SEQUENCE</scope>
    <source>
        <strain evidence="2">CtGsX68</strain>
    </source>
</reference>
<organism evidence="2">
    <name type="scientific">Siphoviridae sp. ctGsX68</name>
    <dbReference type="NCBI Taxonomy" id="2825417"/>
    <lineage>
        <taxon>Viruses</taxon>
        <taxon>Duplodnaviria</taxon>
        <taxon>Heunggongvirae</taxon>
        <taxon>Uroviricota</taxon>
        <taxon>Caudoviricetes</taxon>
    </lineage>
</organism>
<keyword evidence="1" id="KW-0812">Transmembrane</keyword>
<evidence type="ECO:0000313" key="2">
    <source>
        <dbReference type="EMBL" id="DAF98072.1"/>
    </source>
</evidence>
<feature type="transmembrane region" description="Helical" evidence="1">
    <location>
        <begin position="21"/>
        <end position="47"/>
    </location>
</feature>
<evidence type="ECO:0000256" key="1">
    <source>
        <dbReference type="SAM" id="Phobius"/>
    </source>
</evidence>